<evidence type="ECO:0008006" key="4">
    <source>
        <dbReference type="Google" id="ProtNLM"/>
    </source>
</evidence>
<gene>
    <name evidence="2" type="ORF">BCV71DRAFT_289725</name>
</gene>
<name>A0A0A1PB04_RHIZD</name>
<dbReference type="Proteomes" id="UP000242381">
    <property type="component" value="Unassembled WGS sequence"/>
</dbReference>
<dbReference type="CDD" id="cd22903">
    <property type="entry name" value="NI9M"/>
    <property type="match status" value="1"/>
</dbReference>
<accession>A0A0A1PB04</accession>
<dbReference type="InterPro" id="IPR039961">
    <property type="entry name" value="Nuo9.5"/>
</dbReference>
<dbReference type="VEuPathDB" id="FungiDB:BCV72DRAFT_274182"/>
<keyword evidence="1" id="KW-1133">Transmembrane helix</keyword>
<sequence length="69" mass="7875">MFRALNRFAIERPVIFWSCVLGGIGPVMVLTVPKIRREYFGFKGYEPLPVTYPLPNRSRNPPSGYEDSA</sequence>
<dbReference type="PANTHER" id="PTHR38488">
    <property type="entry name" value="OXIDOREDUCTASE 9.5 KDA SUBUNIT, PUTATIVE (AFU_ORTHOLOGUE AFUA_5G08980)-RELATED"/>
    <property type="match status" value="1"/>
</dbReference>
<evidence type="ECO:0000313" key="3">
    <source>
        <dbReference type="Proteomes" id="UP000242381"/>
    </source>
</evidence>
<feature type="transmembrane region" description="Helical" evidence="1">
    <location>
        <begin position="14"/>
        <end position="33"/>
    </location>
</feature>
<keyword evidence="1" id="KW-0472">Membrane</keyword>
<dbReference type="OMA" id="EKPAIFW"/>
<reference evidence="2 3" key="1">
    <citation type="journal article" date="2016" name="Proc. Natl. Acad. Sci. U.S.A.">
        <title>Lipid metabolic changes in an early divergent fungus govern the establishment of a mutualistic symbiosis with endobacteria.</title>
        <authorList>
            <person name="Lastovetsky O.A."/>
            <person name="Gaspar M.L."/>
            <person name="Mondo S.J."/>
            <person name="LaButti K.M."/>
            <person name="Sandor L."/>
            <person name="Grigoriev I.V."/>
            <person name="Henry S.A."/>
            <person name="Pawlowska T.E."/>
        </authorList>
    </citation>
    <scope>NUCLEOTIDE SEQUENCE [LARGE SCALE GENOMIC DNA]</scope>
    <source>
        <strain evidence="2 3">ATCC 11559</strain>
    </source>
</reference>
<evidence type="ECO:0000313" key="2">
    <source>
        <dbReference type="EMBL" id="ORE20072.1"/>
    </source>
</evidence>
<organism evidence="2 3">
    <name type="scientific">Rhizopus microsporus</name>
    <dbReference type="NCBI Taxonomy" id="58291"/>
    <lineage>
        <taxon>Eukaryota</taxon>
        <taxon>Fungi</taxon>
        <taxon>Fungi incertae sedis</taxon>
        <taxon>Mucoromycota</taxon>
        <taxon>Mucoromycotina</taxon>
        <taxon>Mucoromycetes</taxon>
        <taxon>Mucorales</taxon>
        <taxon>Mucorineae</taxon>
        <taxon>Rhizopodaceae</taxon>
        <taxon>Rhizopus</taxon>
    </lineage>
</organism>
<proteinExistence type="predicted"/>
<keyword evidence="1" id="KW-0812">Transmembrane</keyword>
<evidence type="ECO:0000256" key="1">
    <source>
        <dbReference type="SAM" id="Phobius"/>
    </source>
</evidence>
<dbReference type="PANTHER" id="PTHR38488:SF1">
    <property type="entry name" value="OXIDOREDUCTASE 9.5 KDA SUBUNIT, PUTATIVE (AFU_ORTHOLOGUE AFUA_5G08980)-RELATED"/>
    <property type="match status" value="1"/>
</dbReference>
<protein>
    <recommendedName>
        <fullName evidence="4">NADH-ubiquinone oxidoreductase 9.5 kDa subunit</fullName>
    </recommendedName>
</protein>
<dbReference type="AlphaFoldDB" id="A0A0A1PB04"/>
<dbReference type="EMBL" id="KV921299">
    <property type="protein sequence ID" value="ORE20072.1"/>
    <property type="molecule type" value="Genomic_DNA"/>
</dbReference>